<feature type="compositionally biased region" description="Basic and acidic residues" evidence="1">
    <location>
        <begin position="179"/>
        <end position="202"/>
    </location>
</feature>
<proteinExistence type="predicted"/>
<comment type="caution">
    <text evidence="2">The sequence shown here is derived from an EMBL/GenBank/DDBJ whole genome shotgun (WGS) entry which is preliminary data.</text>
</comment>
<feature type="region of interest" description="Disordered" evidence="1">
    <location>
        <begin position="238"/>
        <end position="259"/>
    </location>
</feature>
<gene>
    <name evidence="2" type="ORF">HF086_015159</name>
</gene>
<reference evidence="2" key="1">
    <citation type="journal article" date="2021" name="G3 (Bethesda)">
        <title>Genome and transcriptome analysis of the beet armyworm Spodoptera exigua reveals targets for pest control. .</title>
        <authorList>
            <person name="Simon S."/>
            <person name="Breeschoten T."/>
            <person name="Jansen H.J."/>
            <person name="Dirks R.P."/>
            <person name="Schranz M.E."/>
            <person name="Ros V.I.D."/>
        </authorList>
    </citation>
    <scope>NUCLEOTIDE SEQUENCE</scope>
    <source>
        <strain evidence="2">TB_SE_WUR_2020</strain>
    </source>
</reference>
<feature type="compositionally biased region" description="Basic and acidic residues" evidence="1">
    <location>
        <begin position="238"/>
        <end position="250"/>
    </location>
</feature>
<evidence type="ECO:0000313" key="2">
    <source>
        <dbReference type="EMBL" id="KAH9633955.1"/>
    </source>
</evidence>
<accession>A0A922MBL7</accession>
<protein>
    <submittedName>
        <fullName evidence="2">Uncharacterized protein</fullName>
    </submittedName>
</protein>
<feature type="region of interest" description="Disordered" evidence="1">
    <location>
        <begin position="179"/>
        <end position="214"/>
    </location>
</feature>
<name>A0A922MBL7_SPOEX</name>
<sequence length="276" mass="32534">MIQEKEKLLSKEDFIKLVGKNKINNIEQGELKSEEAIELIKKIWHFFGKSSNSNQQQKQDIEPEVIKNIEDCYNLDIENMKIFINDSPNNIVEPEHSELQSISEKNVFEEIIECPDEQNVIIEDLSQEPQFELVNHSVQIHTTPEDQNVEFPKTQSIQIISDQYKWKAQESGKIRIKTEKAEGIKKRKEERERKKLEKEKQPAPKKQNKTKNKAKDEITKILFSEKFYKLNTEDIVENKENDQDLIDRNKMQGSSRNKTYTLNEIEKMLPELDDDD</sequence>
<dbReference type="Proteomes" id="UP000814243">
    <property type="component" value="Unassembled WGS sequence"/>
</dbReference>
<dbReference type="AlphaFoldDB" id="A0A922MBL7"/>
<organism evidence="2 3">
    <name type="scientific">Spodoptera exigua</name>
    <name type="common">Beet armyworm</name>
    <name type="synonym">Noctua fulgens</name>
    <dbReference type="NCBI Taxonomy" id="7107"/>
    <lineage>
        <taxon>Eukaryota</taxon>
        <taxon>Metazoa</taxon>
        <taxon>Ecdysozoa</taxon>
        <taxon>Arthropoda</taxon>
        <taxon>Hexapoda</taxon>
        <taxon>Insecta</taxon>
        <taxon>Pterygota</taxon>
        <taxon>Neoptera</taxon>
        <taxon>Endopterygota</taxon>
        <taxon>Lepidoptera</taxon>
        <taxon>Glossata</taxon>
        <taxon>Ditrysia</taxon>
        <taxon>Noctuoidea</taxon>
        <taxon>Noctuidae</taxon>
        <taxon>Amphipyrinae</taxon>
        <taxon>Spodoptera</taxon>
    </lineage>
</organism>
<dbReference type="EMBL" id="JACEFF010000625">
    <property type="protein sequence ID" value="KAH9633955.1"/>
    <property type="molecule type" value="Genomic_DNA"/>
</dbReference>
<evidence type="ECO:0000256" key="1">
    <source>
        <dbReference type="SAM" id="MobiDB-lite"/>
    </source>
</evidence>
<evidence type="ECO:0000313" key="3">
    <source>
        <dbReference type="Proteomes" id="UP000814243"/>
    </source>
</evidence>